<dbReference type="PANTHER" id="PTHR35373:SF3">
    <property type="entry name" value="ACTIVATOR OF HSP90 ATPASE HOMOLOG 1-LIKE PROTEIN"/>
    <property type="match status" value="1"/>
</dbReference>
<reference evidence="1 2" key="1">
    <citation type="journal article" date="2015" name="Genome Biol. Evol.">
        <title>Phylogenomic analyses indicate that early fungi evolved digesting cell walls of algal ancestors of land plants.</title>
        <authorList>
            <person name="Chang Y."/>
            <person name="Wang S."/>
            <person name="Sekimoto S."/>
            <person name="Aerts A.L."/>
            <person name="Choi C."/>
            <person name="Clum A."/>
            <person name="LaButti K.M."/>
            <person name="Lindquist E.A."/>
            <person name="Yee Ngan C."/>
            <person name="Ohm R.A."/>
            <person name="Salamov A.A."/>
            <person name="Grigoriev I.V."/>
            <person name="Spatafora J.W."/>
            <person name="Berbee M.L."/>
        </authorList>
    </citation>
    <scope>NUCLEOTIDE SEQUENCE [LARGE SCALE GENOMIC DNA]</scope>
    <source>
        <strain evidence="1 2">JEL478</strain>
    </source>
</reference>
<proteinExistence type="predicted"/>
<sequence length="135" mass="15090">MTSTTEGKLYEDDHCVIYSDTLVIKSFYFPVPSSKTIKFVDIESIQTHEEAGLSWMGMKGWGMGVSDIWWSCDWSRGMIQLTGPAPDLTLVVVRVKGDAIRKGFSAPKGSKTLALLRELIPHVFHKSAPEDNKDK</sequence>
<evidence type="ECO:0000313" key="1">
    <source>
        <dbReference type="EMBL" id="KXS14800.1"/>
    </source>
</evidence>
<dbReference type="AlphaFoldDB" id="A0A139ADF3"/>
<dbReference type="OMA" id="HYNIVIG"/>
<gene>
    <name evidence="1" type="ORF">M427DRAFT_155701</name>
</gene>
<organism evidence="1 2">
    <name type="scientific">Gonapodya prolifera (strain JEL478)</name>
    <name type="common">Monoblepharis prolifera</name>
    <dbReference type="NCBI Taxonomy" id="1344416"/>
    <lineage>
        <taxon>Eukaryota</taxon>
        <taxon>Fungi</taxon>
        <taxon>Fungi incertae sedis</taxon>
        <taxon>Chytridiomycota</taxon>
        <taxon>Chytridiomycota incertae sedis</taxon>
        <taxon>Monoblepharidomycetes</taxon>
        <taxon>Monoblepharidales</taxon>
        <taxon>Gonapodyaceae</taxon>
        <taxon>Gonapodya</taxon>
    </lineage>
</organism>
<dbReference type="EMBL" id="KQ965766">
    <property type="protein sequence ID" value="KXS14800.1"/>
    <property type="molecule type" value="Genomic_DNA"/>
</dbReference>
<dbReference type="OrthoDB" id="2094884at2759"/>
<keyword evidence="2" id="KW-1185">Reference proteome</keyword>
<protein>
    <submittedName>
        <fullName evidence="1">Uncharacterized protein</fullName>
    </submittedName>
</protein>
<name>A0A139ADF3_GONPJ</name>
<accession>A0A139ADF3</accession>
<evidence type="ECO:0000313" key="2">
    <source>
        <dbReference type="Proteomes" id="UP000070544"/>
    </source>
</evidence>
<dbReference type="PANTHER" id="PTHR35373">
    <property type="entry name" value="PROTEIN CBG16894"/>
    <property type="match status" value="1"/>
</dbReference>
<dbReference type="Proteomes" id="UP000070544">
    <property type="component" value="Unassembled WGS sequence"/>
</dbReference>